<keyword evidence="8 12" id="KW-0560">Oxidoreductase</keyword>
<dbReference type="Pfam" id="PF00393">
    <property type="entry name" value="6PGD"/>
    <property type="match status" value="1"/>
</dbReference>
<feature type="binding site" description="in other chain" evidence="14">
    <location>
        <position position="290"/>
    </location>
    <ligand>
        <name>substrate</name>
        <note>ligand shared between dimeric partners</note>
    </ligand>
</feature>
<name>A0A2W7QSI9_9BACT</name>
<evidence type="ECO:0000256" key="2">
    <source>
        <dbReference type="ARBA" id="ARBA00004874"/>
    </source>
</evidence>
<dbReference type="EMBL" id="QKZU01000018">
    <property type="protein sequence ID" value="PZX51568.1"/>
    <property type="molecule type" value="Genomic_DNA"/>
</dbReference>
<feature type="binding site" evidence="14">
    <location>
        <position position="455"/>
    </location>
    <ligand>
        <name>substrate</name>
        <note>ligand shared between dimeric partners</note>
    </ligand>
</feature>
<evidence type="ECO:0000256" key="13">
    <source>
        <dbReference type="PIRSR" id="PIRSR000109-1"/>
    </source>
</evidence>
<dbReference type="InterPro" id="IPR013328">
    <property type="entry name" value="6PGD_dom2"/>
</dbReference>
<reference evidence="18 20" key="2">
    <citation type="submission" date="2019-08" db="EMBL/GenBank/DDBJ databases">
        <title>Genome of Algoriphagus ratkowskyi IC026.</title>
        <authorList>
            <person name="Bowman J.P."/>
        </authorList>
    </citation>
    <scope>NUCLEOTIDE SEQUENCE [LARGE SCALE GENOMIC DNA]</scope>
    <source>
        <strain evidence="18 20">IC026</strain>
    </source>
</reference>
<evidence type="ECO:0000256" key="15">
    <source>
        <dbReference type="RuleBase" id="RU000485"/>
    </source>
</evidence>
<feature type="domain" description="6-phosphogluconate dehydrogenase C-terminal" evidence="16">
    <location>
        <begin position="181"/>
        <end position="471"/>
    </location>
</feature>
<dbReference type="InterPro" id="IPR006115">
    <property type="entry name" value="6PGDH_NADP-bd"/>
</dbReference>
<sequence>MEKGNQNVFGIYGLGTMGRNLLLNMADHGFPVAGFNRHDDKVTLLKEESKGNSVQGFTDLTEFINSLKSPKTVMLLVTAGKAVDEVITEILPLLKKGDLIIDGGNSHFTDTDRRYKDLKEKGFHFIGMGVSGGEEGARRGPSMMPGGDKHAYQLVKPILETIAAHVNGDPTVAYMGPGSAGHFVKMVHNGIEYALMQLIAETYEVLKKGLHLNNEAIHAVFKQWNDGRLQSFLLEVTRDIFVFKNPGADHLLLDDIKDEAKAKGTGKWTSQVGMDINLPIPTIDIAVSMRDLSKYKTLRVQAAAIYSDTTEMPLEDNPDEYIANLEQAFYFSMVTAYAQGMHLLYKASQEYNYDLELDQIAKIWRGGCIIRAAFLEDIYSAFSTNAKLEHLLLDKSIQSTLKNSLPGIRTIVSDSAKFGMALPAYAASLNYFDAFRSEKMPANLIQAQRDYFGAHTYELIGKVGVFHTEWQSDVS</sequence>
<dbReference type="EC" id="1.1.1.44" evidence="5 12"/>
<keyword evidence="20" id="KW-1185">Reference proteome</keyword>
<organism evidence="17 19">
    <name type="scientific">Algoriphagus ratkowskyi</name>
    <dbReference type="NCBI Taxonomy" id="57028"/>
    <lineage>
        <taxon>Bacteria</taxon>
        <taxon>Pseudomonadati</taxon>
        <taxon>Bacteroidota</taxon>
        <taxon>Cytophagia</taxon>
        <taxon>Cytophagales</taxon>
        <taxon>Cyclobacteriaceae</taxon>
        <taxon>Algoriphagus</taxon>
    </lineage>
</organism>
<evidence type="ECO:0000313" key="18">
    <source>
        <dbReference type="EMBL" id="TXD78844.1"/>
    </source>
</evidence>
<evidence type="ECO:0000256" key="14">
    <source>
        <dbReference type="PIRSR" id="PIRSR000109-2"/>
    </source>
</evidence>
<dbReference type="PRINTS" id="PR00076">
    <property type="entry name" value="6PGDHDRGNASE"/>
</dbReference>
<evidence type="ECO:0000256" key="11">
    <source>
        <dbReference type="ARBA" id="ARBA00048640"/>
    </source>
</evidence>
<dbReference type="EMBL" id="VORV01000003">
    <property type="protein sequence ID" value="TXD78844.1"/>
    <property type="molecule type" value="Genomic_DNA"/>
</dbReference>
<comment type="similarity">
    <text evidence="3 12 15">Belongs to the 6-phosphogluconate dehydrogenase family.</text>
</comment>
<feature type="binding site" description="in other chain" evidence="14">
    <location>
        <begin position="188"/>
        <end position="189"/>
    </location>
    <ligand>
        <name>substrate</name>
        <note>ligand shared between dimeric partners</note>
    </ligand>
</feature>
<dbReference type="GO" id="GO:0050661">
    <property type="term" value="F:NADP binding"/>
    <property type="evidence" value="ECO:0007669"/>
    <property type="project" value="InterPro"/>
</dbReference>
<dbReference type="Gene3D" id="1.10.1040.10">
    <property type="entry name" value="N-(1-d-carboxylethyl)-l-norvaline Dehydrogenase, domain 2"/>
    <property type="match status" value="1"/>
</dbReference>
<dbReference type="Pfam" id="PF03446">
    <property type="entry name" value="NAD_binding_2"/>
    <property type="match status" value="1"/>
</dbReference>
<feature type="binding site" description="in other chain" evidence="14">
    <location>
        <position position="193"/>
    </location>
    <ligand>
        <name>substrate</name>
        <note>ligand shared between dimeric partners</note>
    </ligand>
</feature>
<dbReference type="NCBIfam" id="NF006765">
    <property type="entry name" value="PRK09287.1"/>
    <property type="match status" value="1"/>
</dbReference>
<feature type="binding site" description="in other chain" evidence="14">
    <location>
        <begin position="131"/>
        <end position="133"/>
    </location>
    <ligand>
        <name>substrate</name>
        <note>ligand shared between dimeric partners</note>
    </ligand>
</feature>
<dbReference type="GO" id="GO:0004616">
    <property type="term" value="F:phosphogluconate dehydrogenase (decarboxylating) activity"/>
    <property type="evidence" value="ECO:0007669"/>
    <property type="project" value="UniProtKB-EC"/>
</dbReference>
<evidence type="ECO:0000256" key="10">
    <source>
        <dbReference type="ARBA" id="ARBA00023126"/>
    </source>
</evidence>
<evidence type="ECO:0000256" key="8">
    <source>
        <dbReference type="ARBA" id="ARBA00023002"/>
    </source>
</evidence>
<feature type="active site" description="Proton acceptor" evidence="13">
    <location>
        <position position="185"/>
    </location>
</feature>
<dbReference type="Proteomes" id="UP000321927">
    <property type="component" value="Unassembled WGS sequence"/>
</dbReference>
<evidence type="ECO:0000313" key="19">
    <source>
        <dbReference type="Proteomes" id="UP000249115"/>
    </source>
</evidence>
<feature type="active site" description="Proton donor" evidence="13">
    <location>
        <position position="192"/>
    </location>
</feature>
<reference evidence="17 19" key="1">
    <citation type="submission" date="2018-06" db="EMBL/GenBank/DDBJ databases">
        <title>Genomic Encyclopedia of Archaeal and Bacterial Type Strains, Phase II (KMG-II): from individual species to whole genera.</title>
        <authorList>
            <person name="Goeker M."/>
        </authorList>
    </citation>
    <scope>NUCLEOTIDE SEQUENCE [LARGE SCALE GENOMIC DNA]</scope>
    <source>
        <strain evidence="17 19">DSM 22686</strain>
    </source>
</reference>
<dbReference type="InterPro" id="IPR008927">
    <property type="entry name" value="6-PGluconate_DH-like_C_sf"/>
</dbReference>
<dbReference type="SUPFAM" id="SSF51735">
    <property type="entry name" value="NAD(P)-binding Rossmann-fold domains"/>
    <property type="match status" value="1"/>
</dbReference>
<dbReference type="PIRSF" id="PIRSF000109">
    <property type="entry name" value="6PGD"/>
    <property type="match status" value="1"/>
</dbReference>
<comment type="caution">
    <text evidence="17">The sequence shown here is derived from an EMBL/GenBank/DDBJ whole genome shotgun (WGS) entry which is preliminary data.</text>
</comment>
<comment type="subunit">
    <text evidence="4 12">Homodimer.</text>
</comment>
<dbReference type="InterPro" id="IPR006183">
    <property type="entry name" value="Pgluconate_DH"/>
</dbReference>
<dbReference type="Gene3D" id="1.20.5.320">
    <property type="entry name" value="6-Phosphogluconate Dehydrogenase, domain 3"/>
    <property type="match status" value="1"/>
</dbReference>
<dbReference type="OrthoDB" id="9804542at2"/>
<dbReference type="FunFam" id="3.40.50.720:FF:000007">
    <property type="entry name" value="6-phosphogluconate dehydrogenase, decarboxylating"/>
    <property type="match status" value="1"/>
</dbReference>
<dbReference type="SUPFAM" id="SSF48179">
    <property type="entry name" value="6-phosphogluconate dehydrogenase C-terminal domain-like"/>
    <property type="match status" value="1"/>
</dbReference>
<evidence type="ECO:0000256" key="12">
    <source>
        <dbReference type="PIRNR" id="PIRNR000109"/>
    </source>
</evidence>
<evidence type="ECO:0000256" key="5">
    <source>
        <dbReference type="ARBA" id="ARBA00013011"/>
    </source>
</evidence>
<dbReference type="UniPathway" id="UPA00115">
    <property type="reaction ID" value="UER00410"/>
</dbReference>
<dbReference type="Proteomes" id="UP000249115">
    <property type="component" value="Unassembled WGS sequence"/>
</dbReference>
<evidence type="ECO:0000256" key="6">
    <source>
        <dbReference type="ARBA" id="ARBA00018193"/>
    </source>
</evidence>
<dbReference type="GO" id="GO:0006098">
    <property type="term" value="P:pentose-phosphate shunt"/>
    <property type="evidence" value="ECO:0007669"/>
    <property type="project" value="UniProtKB-UniPathway"/>
</dbReference>
<keyword evidence="7 12" id="KW-0521">NADP</keyword>
<dbReference type="FunFam" id="1.10.1040.10:FF:000032">
    <property type="entry name" value="6-phosphogluconate dehydrogenase, decarboxylating"/>
    <property type="match status" value="1"/>
</dbReference>
<evidence type="ECO:0000256" key="1">
    <source>
        <dbReference type="ARBA" id="ARBA00002526"/>
    </source>
</evidence>
<dbReference type="InterPro" id="IPR036291">
    <property type="entry name" value="NAD(P)-bd_dom_sf"/>
</dbReference>
<comment type="pathway">
    <text evidence="2 12 15">Carbohydrate degradation; pentose phosphate pathway; D-ribulose 5-phosphate from D-glucose 6-phosphate (oxidative stage): step 3/3.</text>
</comment>
<feature type="binding site" evidence="14">
    <location>
        <position position="449"/>
    </location>
    <ligand>
        <name>substrate</name>
        <note>ligand shared between dimeric partners</note>
    </ligand>
</feature>
<evidence type="ECO:0000256" key="3">
    <source>
        <dbReference type="ARBA" id="ARBA00008419"/>
    </source>
</evidence>
<evidence type="ECO:0000313" key="17">
    <source>
        <dbReference type="EMBL" id="PZX51568.1"/>
    </source>
</evidence>
<feature type="binding site" description="in other chain" evidence="14">
    <location>
        <position position="105"/>
    </location>
    <ligand>
        <name>substrate</name>
        <note>ligand shared between dimeric partners</note>
    </ligand>
</feature>
<dbReference type="InterPro" id="IPR006113">
    <property type="entry name" value="6PGDH_Gnd/GntZ"/>
</dbReference>
<dbReference type="AlphaFoldDB" id="A0A2W7QSI9"/>
<accession>A0A2W7QSI9</accession>
<keyword evidence="9 15" id="KW-0311">Gluconate utilization</keyword>
<protein>
    <recommendedName>
        <fullName evidence="6 12">6-phosphogluconate dehydrogenase, decarboxylating</fullName>
        <ecNumber evidence="5 12">1.1.1.44</ecNumber>
    </recommendedName>
</protein>
<feature type="binding site" description="in other chain" evidence="14">
    <location>
        <position position="263"/>
    </location>
    <ligand>
        <name>substrate</name>
        <note>ligand shared between dimeric partners</note>
    </ligand>
</feature>
<evidence type="ECO:0000256" key="4">
    <source>
        <dbReference type="ARBA" id="ARBA00011738"/>
    </source>
</evidence>
<dbReference type="InterPro" id="IPR006114">
    <property type="entry name" value="6PGDH_C"/>
</dbReference>
<comment type="catalytic activity">
    <reaction evidence="11 12 15">
        <text>6-phospho-D-gluconate + NADP(+) = D-ribulose 5-phosphate + CO2 + NADPH</text>
        <dbReference type="Rhea" id="RHEA:10116"/>
        <dbReference type="ChEBI" id="CHEBI:16526"/>
        <dbReference type="ChEBI" id="CHEBI:57783"/>
        <dbReference type="ChEBI" id="CHEBI:58121"/>
        <dbReference type="ChEBI" id="CHEBI:58349"/>
        <dbReference type="ChEBI" id="CHEBI:58759"/>
        <dbReference type="EC" id="1.1.1.44"/>
    </reaction>
</comment>
<proteinExistence type="inferred from homology"/>
<dbReference type="SMART" id="SM01350">
    <property type="entry name" value="6PGD"/>
    <property type="match status" value="1"/>
</dbReference>
<dbReference type="NCBIfam" id="TIGR00873">
    <property type="entry name" value="gnd"/>
    <property type="match status" value="1"/>
</dbReference>
<evidence type="ECO:0000256" key="7">
    <source>
        <dbReference type="ARBA" id="ARBA00022857"/>
    </source>
</evidence>
<dbReference type="PANTHER" id="PTHR11811">
    <property type="entry name" value="6-PHOSPHOGLUCONATE DEHYDROGENASE"/>
    <property type="match status" value="1"/>
</dbReference>
<dbReference type="RefSeq" id="WP_086498800.1">
    <property type="nucleotide sequence ID" value="NZ_MSSV01000002.1"/>
</dbReference>
<gene>
    <name evidence="18" type="primary">gndA</name>
    <name evidence="18" type="ORF">ESW18_04805</name>
    <name evidence="17" type="ORF">LV84_03725</name>
</gene>
<evidence type="ECO:0000259" key="16">
    <source>
        <dbReference type="SMART" id="SM01350"/>
    </source>
</evidence>
<evidence type="ECO:0000313" key="20">
    <source>
        <dbReference type="Proteomes" id="UP000321927"/>
    </source>
</evidence>
<dbReference type="GO" id="GO:0019521">
    <property type="term" value="P:D-gluconate metabolic process"/>
    <property type="evidence" value="ECO:0007669"/>
    <property type="project" value="UniProtKB-KW"/>
</dbReference>
<evidence type="ECO:0000256" key="9">
    <source>
        <dbReference type="ARBA" id="ARBA00023064"/>
    </source>
</evidence>
<comment type="function">
    <text evidence="1 12">Catalyzes the oxidative decarboxylation of 6-phosphogluconate to ribulose 5-phosphate and CO(2), with concomitant reduction of NADP to NADPH.</text>
</comment>
<keyword evidence="10 12" id="KW-0570">Pentose shunt</keyword>
<dbReference type="Gene3D" id="3.40.50.720">
    <property type="entry name" value="NAD(P)-binding Rossmann-like Domain"/>
    <property type="match status" value="1"/>
</dbReference>